<dbReference type="Proteomes" id="UP000036338">
    <property type="component" value="Unassembled WGS sequence"/>
</dbReference>
<proteinExistence type="predicted"/>
<name>A0A0J5VZW7_BURCE</name>
<feature type="region of interest" description="Disordered" evidence="2">
    <location>
        <begin position="1"/>
        <end position="29"/>
    </location>
</feature>
<evidence type="ECO:0000313" key="3">
    <source>
        <dbReference type="EMBL" id="KML41246.1"/>
    </source>
</evidence>
<evidence type="ECO:0000313" key="4">
    <source>
        <dbReference type="Proteomes" id="UP000036338"/>
    </source>
</evidence>
<evidence type="ECO:0000256" key="2">
    <source>
        <dbReference type="SAM" id="MobiDB-lite"/>
    </source>
</evidence>
<dbReference type="SUPFAM" id="SSF89796">
    <property type="entry name" value="CoA-transferase family III (CaiB/BaiF)"/>
    <property type="match status" value="1"/>
</dbReference>
<organism evidence="3 4">
    <name type="scientific">Burkholderia cepacia</name>
    <name type="common">Pseudomonas cepacia</name>
    <dbReference type="NCBI Taxonomy" id="292"/>
    <lineage>
        <taxon>Bacteria</taxon>
        <taxon>Pseudomonadati</taxon>
        <taxon>Pseudomonadota</taxon>
        <taxon>Betaproteobacteria</taxon>
        <taxon>Burkholderiales</taxon>
        <taxon>Burkholderiaceae</taxon>
        <taxon>Burkholderia</taxon>
        <taxon>Burkholderia cepacia complex</taxon>
    </lineage>
</organism>
<dbReference type="PANTHER" id="PTHR48207">
    <property type="entry name" value="SUCCINATE--HYDROXYMETHYLGLUTARATE COA-TRANSFERASE"/>
    <property type="match status" value="1"/>
</dbReference>
<accession>A0A0J5VZW7</accession>
<sequence length="426" mass="45586">MFVPDPQAAHAAGARRRASTGPIHPKPFDAGAQGPLAGVRVVDLSRLMAGNMLSVQLADFGADVVKVESERGDTLRAVGAGGISTNWKVYGRNKRSVCVDLRAPEGIDIVRRLVRDADVFVESFKPGVAEKMGLGPDDLLAIRPELVIARISGWGQTGPYRHKPGFGTLAEGYAGFAAINGFADREPVLPPMFLGDMTAGLSGALAVLVALHARDAHGAAGQVIDVSLFEPLLSILGPAAANYVMTGEIKARTGSRSSNTAPRNAYNTRDGKWLCLSSSTQAMAERLFRAIGRAELIDDPRYATNVQRVQHAEALDAIVGEFIAARDLDANLAFFEEAGVTVGPIQDIAQIVQDHYVIEREALVELPDDDVGSLPMHNITPRLSATPGTFRRPAPALGENNREILLPLLGEHEYERLAGLGVIRTR</sequence>
<dbReference type="RefSeq" id="WP_048252057.1">
    <property type="nucleotide sequence ID" value="NZ_LDWR01000113.1"/>
</dbReference>
<dbReference type="PATRIC" id="fig|292.27.peg.809"/>
<dbReference type="InterPro" id="IPR003673">
    <property type="entry name" value="CoA-Trfase_fam_III"/>
</dbReference>
<dbReference type="InterPro" id="IPR050483">
    <property type="entry name" value="CoA-transferase_III_domain"/>
</dbReference>
<dbReference type="InterPro" id="IPR044855">
    <property type="entry name" value="CoA-Trfase_III_dom3_sf"/>
</dbReference>
<keyword evidence="1 3" id="KW-0808">Transferase</keyword>
<dbReference type="Gene3D" id="3.30.1540.10">
    <property type="entry name" value="formyl-coa transferase, domain 3"/>
    <property type="match status" value="1"/>
</dbReference>
<dbReference type="PANTHER" id="PTHR48207:SF4">
    <property type="entry name" value="BLL6097 PROTEIN"/>
    <property type="match status" value="1"/>
</dbReference>
<comment type="caution">
    <text evidence="3">The sequence shown here is derived from an EMBL/GenBank/DDBJ whole genome shotgun (WGS) entry which is preliminary data.</text>
</comment>
<dbReference type="InterPro" id="IPR023606">
    <property type="entry name" value="CoA-Trfase_III_dom_1_sf"/>
</dbReference>
<dbReference type="Gene3D" id="3.40.50.10540">
    <property type="entry name" value="Crotonobetainyl-coa:carnitine coa-transferase, domain 1"/>
    <property type="match status" value="1"/>
</dbReference>
<dbReference type="AlphaFoldDB" id="A0A0J5VZW7"/>
<evidence type="ECO:0000256" key="1">
    <source>
        <dbReference type="ARBA" id="ARBA00022679"/>
    </source>
</evidence>
<protein>
    <submittedName>
        <fullName evidence="3">Acyl-CoA transferase</fullName>
    </submittedName>
</protein>
<gene>
    <name evidence="3" type="ORF">VL15_38090</name>
</gene>
<dbReference type="EMBL" id="LDWR01000113">
    <property type="protein sequence ID" value="KML41246.1"/>
    <property type="molecule type" value="Genomic_DNA"/>
</dbReference>
<reference evidence="3 4" key="1">
    <citation type="submission" date="2015-05" db="EMBL/GenBank/DDBJ databases">
        <title>Draft genome of Burkholderia cepacia LK29.</title>
        <authorList>
            <person name="Chan X.Y."/>
        </authorList>
    </citation>
    <scope>NUCLEOTIDE SEQUENCE [LARGE SCALE GENOMIC DNA]</scope>
    <source>
        <strain evidence="3 4">LK29</strain>
    </source>
</reference>
<dbReference type="Pfam" id="PF02515">
    <property type="entry name" value="CoA_transf_3"/>
    <property type="match status" value="1"/>
</dbReference>
<dbReference type="GO" id="GO:0008410">
    <property type="term" value="F:CoA-transferase activity"/>
    <property type="evidence" value="ECO:0007669"/>
    <property type="project" value="TreeGrafter"/>
</dbReference>